<dbReference type="RefSeq" id="WP_090645010.1">
    <property type="nucleotide sequence ID" value="NZ_CBCRYE010000001.1"/>
</dbReference>
<comment type="subcellular location">
    <subcellularLocation>
        <location evidence="1">Cell inner membrane</location>
        <topology evidence="1">Single-pass membrane protein</topology>
    </subcellularLocation>
</comment>
<dbReference type="Pfam" id="PF25885">
    <property type="entry name" value="HH_EMRA"/>
    <property type="match status" value="1"/>
</dbReference>
<organism evidence="13 14">
    <name type="scientific">Asticcacaulis taihuensis</name>
    <dbReference type="NCBI Taxonomy" id="260084"/>
    <lineage>
        <taxon>Bacteria</taxon>
        <taxon>Pseudomonadati</taxon>
        <taxon>Pseudomonadota</taxon>
        <taxon>Alphaproteobacteria</taxon>
        <taxon>Caulobacterales</taxon>
        <taxon>Caulobacteraceae</taxon>
        <taxon>Asticcacaulis</taxon>
    </lineage>
</organism>
<dbReference type="Gene3D" id="1.10.287.470">
    <property type="entry name" value="Helix hairpin bin"/>
    <property type="match status" value="1"/>
</dbReference>
<feature type="coiled-coil region" evidence="9">
    <location>
        <begin position="143"/>
        <end position="170"/>
    </location>
</feature>
<dbReference type="PANTHER" id="PTHR30386:SF19">
    <property type="entry name" value="MULTIDRUG EXPORT PROTEIN EMRA-RELATED"/>
    <property type="match status" value="1"/>
</dbReference>
<dbReference type="Proteomes" id="UP000199150">
    <property type="component" value="Unassembled WGS sequence"/>
</dbReference>
<keyword evidence="4" id="KW-1003">Cell membrane</keyword>
<evidence type="ECO:0000256" key="1">
    <source>
        <dbReference type="ARBA" id="ARBA00004377"/>
    </source>
</evidence>
<dbReference type="Gene3D" id="2.40.50.100">
    <property type="match status" value="1"/>
</dbReference>
<evidence type="ECO:0000256" key="7">
    <source>
        <dbReference type="ARBA" id="ARBA00022989"/>
    </source>
</evidence>
<evidence type="ECO:0000256" key="6">
    <source>
        <dbReference type="ARBA" id="ARBA00022692"/>
    </source>
</evidence>
<feature type="compositionally biased region" description="Polar residues" evidence="10">
    <location>
        <begin position="1"/>
        <end position="17"/>
    </location>
</feature>
<sequence>MPDTAQTADKIQSTPIAPSQAAGNAKRKRLLTYLGIAVAVGAVAYGAYYGLVASHYVSTDNAYVGTDTAQVNALVAGPVASIAVSETQAVKAGDVLLTIDDSDAKIAVAQGQAALAQAQRHVQGFYASDEALAGQLGARQADVASADAQIAAAQANLSNAKTELTRRQNLAQSGAVSQEELTTAQNAFTQAQAALNAAQAARAQALAGVKAAGGQRATNAAQFAGVDAAQNPEVLAAQARLDAANLALERTIVRAPTDGIVSKKAVQVGQQVAVGTPLMTVVPIARAYVDANFKEGQLRKVIPGQVVELHSDLYGKSVTYHGTVRGISGGTGSAFSLIPAQNASGNWIKVVQRLPVRIDLDPKELKAHPLRVGLSMSAKIDTSNK</sequence>
<dbReference type="STRING" id="260084.SAMN02927928_1267"/>
<feature type="region of interest" description="Disordered" evidence="10">
    <location>
        <begin position="1"/>
        <end position="20"/>
    </location>
</feature>
<dbReference type="Gene3D" id="2.40.30.170">
    <property type="match status" value="1"/>
</dbReference>
<evidence type="ECO:0000256" key="8">
    <source>
        <dbReference type="ARBA" id="ARBA00023136"/>
    </source>
</evidence>
<keyword evidence="7 11" id="KW-1133">Transmembrane helix</keyword>
<accession>A0A1G4QI85</accession>
<keyword evidence="6 11" id="KW-0812">Transmembrane</keyword>
<evidence type="ECO:0000256" key="2">
    <source>
        <dbReference type="ARBA" id="ARBA00009477"/>
    </source>
</evidence>
<evidence type="ECO:0000256" key="3">
    <source>
        <dbReference type="ARBA" id="ARBA00022448"/>
    </source>
</evidence>
<gene>
    <name evidence="13" type="ORF">SAMN02927928_1267</name>
</gene>
<dbReference type="InterPro" id="IPR058633">
    <property type="entry name" value="EmrA/FarA_HH"/>
</dbReference>
<evidence type="ECO:0000256" key="4">
    <source>
        <dbReference type="ARBA" id="ARBA00022475"/>
    </source>
</evidence>
<evidence type="ECO:0000256" key="10">
    <source>
        <dbReference type="SAM" id="MobiDB-lite"/>
    </source>
</evidence>
<dbReference type="GO" id="GO:0015721">
    <property type="term" value="P:bile acid and bile salt transport"/>
    <property type="evidence" value="ECO:0007669"/>
    <property type="project" value="UniProtKB-ARBA"/>
</dbReference>
<name>A0A1G4QI85_9CAUL</name>
<keyword evidence="14" id="KW-1185">Reference proteome</keyword>
<protein>
    <submittedName>
        <fullName evidence="13">Membrane fusion protein, multidrug efflux system</fullName>
    </submittedName>
</protein>
<dbReference type="AlphaFoldDB" id="A0A1G4QI85"/>
<dbReference type="OrthoDB" id="9811754at2"/>
<evidence type="ECO:0000256" key="11">
    <source>
        <dbReference type="SAM" id="Phobius"/>
    </source>
</evidence>
<keyword evidence="9" id="KW-0175">Coiled coil</keyword>
<dbReference type="FunFam" id="2.40.30.170:FF:000003">
    <property type="entry name" value="Multidrug resistance protein A"/>
    <property type="match status" value="1"/>
</dbReference>
<comment type="similarity">
    <text evidence="2">Belongs to the membrane fusion protein (MFP) (TC 8.A.1) family.</text>
</comment>
<feature type="domain" description="Multidrug export protein EmrA/FarA alpha-helical hairpin" evidence="12">
    <location>
        <begin position="103"/>
        <end position="251"/>
    </location>
</feature>
<keyword evidence="5" id="KW-0997">Cell inner membrane</keyword>
<reference evidence="14" key="1">
    <citation type="submission" date="2016-10" db="EMBL/GenBank/DDBJ databases">
        <authorList>
            <person name="Varghese N."/>
            <person name="Submissions S."/>
        </authorList>
    </citation>
    <scope>NUCLEOTIDE SEQUENCE [LARGE SCALE GENOMIC DNA]</scope>
    <source>
        <strain evidence="14">CGMCC 1.3431</strain>
    </source>
</reference>
<feature type="transmembrane region" description="Helical" evidence="11">
    <location>
        <begin position="30"/>
        <end position="51"/>
    </location>
</feature>
<keyword evidence="8 11" id="KW-0472">Membrane</keyword>
<evidence type="ECO:0000259" key="12">
    <source>
        <dbReference type="Pfam" id="PF25885"/>
    </source>
</evidence>
<dbReference type="EMBL" id="FMTS01000001">
    <property type="protein sequence ID" value="SCW44316.1"/>
    <property type="molecule type" value="Genomic_DNA"/>
</dbReference>
<evidence type="ECO:0000256" key="5">
    <source>
        <dbReference type="ARBA" id="ARBA00022519"/>
    </source>
</evidence>
<dbReference type="SUPFAM" id="SSF111369">
    <property type="entry name" value="HlyD-like secretion proteins"/>
    <property type="match status" value="2"/>
</dbReference>
<evidence type="ECO:0000313" key="13">
    <source>
        <dbReference type="EMBL" id="SCW44316.1"/>
    </source>
</evidence>
<dbReference type="GO" id="GO:0046677">
    <property type="term" value="P:response to antibiotic"/>
    <property type="evidence" value="ECO:0007669"/>
    <property type="project" value="UniProtKB-ARBA"/>
</dbReference>
<evidence type="ECO:0000313" key="14">
    <source>
        <dbReference type="Proteomes" id="UP000199150"/>
    </source>
</evidence>
<dbReference type="InterPro" id="IPR050739">
    <property type="entry name" value="MFP"/>
</dbReference>
<dbReference type="GO" id="GO:1990961">
    <property type="term" value="P:xenobiotic detoxification by transmembrane export across the plasma membrane"/>
    <property type="evidence" value="ECO:0007669"/>
    <property type="project" value="UniProtKB-ARBA"/>
</dbReference>
<dbReference type="PANTHER" id="PTHR30386">
    <property type="entry name" value="MEMBRANE FUSION SUBUNIT OF EMRAB-TOLC MULTIDRUG EFFLUX PUMP"/>
    <property type="match status" value="1"/>
</dbReference>
<keyword evidence="3" id="KW-0813">Transport</keyword>
<proteinExistence type="inferred from homology"/>
<evidence type="ECO:0000256" key="9">
    <source>
        <dbReference type="SAM" id="Coils"/>
    </source>
</evidence>
<dbReference type="PRINTS" id="PR01490">
    <property type="entry name" value="RTXTOXIND"/>
</dbReference>
<dbReference type="GO" id="GO:0005886">
    <property type="term" value="C:plasma membrane"/>
    <property type="evidence" value="ECO:0007669"/>
    <property type="project" value="UniProtKB-SubCell"/>
</dbReference>